<dbReference type="Proteomes" id="UP000238916">
    <property type="component" value="Unassembled WGS sequence"/>
</dbReference>
<dbReference type="AlphaFoldDB" id="A0A2U3LGH0"/>
<organism evidence="1 2">
    <name type="scientific">Candidatus Desulfosporosinus infrequens</name>
    <dbReference type="NCBI Taxonomy" id="2043169"/>
    <lineage>
        <taxon>Bacteria</taxon>
        <taxon>Bacillati</taxon>
        <taxon>Bacillota</taxon>
        <taxon>Clostridia</taxon>
        <taxon>Eubacteriales</taxon>
        <taxon>Desulfitobacteriaceae</taxon>
        <taxon>Desulfosporosinus</taxon>
    </lineage>
</organism>
<reference evidence="2" key="1">
    <citation type="submission" date="2018-02" db="EMBL/GenBank/DDBJ databases">
        <authorList>
            <person name="Hausmann B."/>
        </authorList>
    </citation>
    <scope>NUCLEOTIDE SEQUENCE [LARGE SCALE GENOMIC DNA]</scope>
    <source>
        <strain evidence="2">Peat soil MAG SbF1</strain>
    </source>
</reference>
<sequence length="74" mass="8669">MWQKAVDGIWETPEDRVNHYRSVGSAFRRLTDSRKFWSKRQGLKGYINYASAFIEENALSDPLGTIHYTFMVQP</sequence>
<name>A0A2U3LGH0_9FIRM</name>
<proteinExistence type="predicted"/>
<dbReference type="EMBL" id="OMOF01000441">
    <property type="protein sequence ID" value="SPF51035.1"/>
    <property type="molecule type" value="Genomic_DNA"/>
</dbReference>
<evidence type="ECO:0000313" key="2">
    <source>
        <dbReference type="Proteomes" id="UP000238916"/>
    </source>
</evidence>
<evidence type="ECO:0000313" key="1">
    <source>
        <dbReference type="EMBL" id="SPF51035.1"/>
    </source>
</evidence>
<accession>A0A2U3LGH0</accession>
<protein>
    <submittedName>
        <fullName evidence="1">Uncharacterized protein</fullName>
    </submittedName>
</protein>
<gene>
    <name evidence="1" type="ORF">SBF1_4960002</name>
</gene>